<dbReference type="Pfam" id="PF01475">
    <property type="entry name" value="FUR"/>
    <property type="match status" value="1"/>
</dbReference>
<dbReference type="GO" id="GO:0003700">
    <property type="term" value="F:DNA-binding transcription factor activity"/>
    <property type="evidence" value="ECO:0007669"/>
    <property type="project" value="InterPro"/>
</dbReference>
<dbReference type="InterPro" id="IPR036390">
    <property type="entry name" value="WH_DNA-bd_sf"/>
</dbReference>
<protein>
    <recommendedName>
        <fullName evidence="3">Fur family transcriptional regulator</fullName>
    </recommendedName>
</protein>
<name>A0A1Z9YYB0_9GAMM</name>
<dbReference type="RefSeq" id="WP_087620796.1">
    <property type="nucleotide sequence ID" value="NZ_NEXX01000003.1"/>
</dbReference>
<dbReference type="EMBL" id="NEXX01000003">
    <property type="protein sequence ID" value="OUY07200.1"/>
    <property type="molecule type" value="Genomic_DNA"/>
</dbReference>
<gene>
    <name evidence="1" type="ORF">CAP51_11005</name>
</gene>
<reference evidence="1 2" key="1">
    <citation type="submission" date="2017-05" db="EMBL/GenBank/DDBJ databases">
        <title>Acinetobacter populi ANC 5415 (= PBJ7), whole genome shotgun sequencing project.</title>
        <authorList>
            <person name="Nemec A."/>
            <person name="Radolfova-Krizova L."/>
        </authorList>
    </citation>
    <scope>NUCLEOTIDE SEQUENCE [LARGE SCALE GENOMIC DNA]</scope>
    <source>
        <strain evidence="1 2">PBJ7</strain>
    </source>
</reference>
<dbReference type="SUPFAM" id="SSF46785">
    <property type="entry name" value="Winged helix' DNA-binding domain"/>
    <property type="match status" value="1"/>
</dbReference>
<sequence length="130" mass="15038">MEFYQQLNDVGLRATTARLNILKILDHHHAQITADELYLKCLEMNLNISLTTVYKCLADFEAKHIVKRIFLGKNKSLYLKSDKLVSCNILSLKTKEPIAYDSENIRKQLENFLKGLDLDIASVELNIYTY</sequence>
<dbReference type="InterPro" id="IPR002481">
    <property type="entry name" value="FUR"/>
</dbReference>
<dbReference type="Proteomes" id="UP000196536">
    <property type="component" value="Unassembled WGS sequence"/>
</dbReference>
<dbReference type="InterPro" id="IPR036388">
    <property type="entry name" value="WH-like_DNA-bd_sf"/>
</dbReference>
<dbReference type="Gene3D" id="1.10.10.10">
    <property type="entry name" value="Winged helix-like DNA-binding domain superfamily/Winged helix DNA-binding domain"/>
    <property type="match status" value="1"/>
</dbReference>
<evidence type="ECO:0000313" key="1">
    <source>
        <dbReference type="EMBL" id="OUY07200.1"/>
    </source>
</evidence>
<dbReference type="GO" id="GO:0008270">
    <property type="term" value="F:zinc ion binding"/>
    <property type="evidence" value="ECO:0007669"/>
    <property type="project" value="TreeGrafter"/>
</dbReference>
<comment type="caution">
    <text evidence="1">The sequence shown here is derived from an EMBL/GenBank/DDBJ whole genome shotgun (WGS) entry which is preliminary data.</text>
</comment>
<accession>A0A1Z9YYB0</accession>
<organism evidence="1 2">
    <name type="scientific">Acinetobacter populi</name>
    <dbReference type="NCBI Taxonomy" id="1582270"/>
    <lineage>
        <taxon>Bacteria</taxon>
        <taxon>Pseudomonadati</taxon>
        <taxon>Pseudomonadota</taxon>
        <taxon>Gammaproteobacteria</taxon>
        <taxon>Moraxellales</taxon>
        <taxon>Moraxellaceae</taxon>
        <taxon>Acinetobacter</taxon>
    </lineage>
</organism>
<proteinExistence type="predicted"/>
<dbReference type="GO" id="GO:0000976">
    <property type="term" value="F:transcription cis-regulatory region binding"/>
    <property type="evidence" value="ECO:0007669"/>
    <property type="project" value="TreeGrafter"/>
</dbReference>
<evidence type="ECO:0008006" key="3">
    <source>
        <dbReference type="Google" id="ProtNLM"/>
    </source>
</evidence>
<dbReference type="PANTHER" id="PTHR33202:SF7">
    <property type="entry name" value="FERRIC UPTAKE REGULATION PROTEIN"/>
    <property type="match status" value="1"/>
</dbReference>
<dbReference type="OrthoDB" id="8659436at2"/>
<keyword evidence="2" id="KW-1185">Reference proteome</keyword>
<evidence type="ECO:0000313" key="2">
    <source>
        <dbReference type="Proteomes" id="UP000196536"/>
    </source>
</evidence>
<dbReference type="PANTHER" id="PTHR33202">
    <property type="entry name" value="ZINC UPTAKE REGULATION PROTEIN"/>
    <property type="match status" value="1"/>
</dbReference>
<dbReference type="GO" id="GO:1900376">
    <property type="term" value="P:regulation of secondary metabolite biosynthetic process"/>
    <property type="evidence" value="ECO:0007669"/>
    <property type="project" value="TreeGrafter"/>
</dbReference>
<dbReference type="AlphaFoldDB" id="A0A1Z9YYB0"/>
<dbReference type="GO" id="GO:0045892">
    <property type="term" value="P:negative regulation of DNA-templated transcription"/>
    <property type="evidence" value="ECO:0007669"/>
    <property type="project" value="TreeGrafter"/>
</dbReference>